<gene>
    <name evidence="1" type="ORF">SLEP1_g9869</name>
</gene>
<name>A0AAV5IFJ7_9ROSI</name>
<protein>
    <submittedName>
        <fullName evidence="1">Uncharacterized protein</fullName>
    </submittedName>
</protein>
<comment type="caution">
    <text evidence="1">The sequence shown here is derived from an EMBL/GenBank/DDBJ whole genome shotgun (WGS) entry which is preliminary data.</text>
</comment>
<keyword evidence="2" id="KW-1185">Reference proteome</keyword>
<proteinExistence type="predicted"/>
<dbReference type="Proteomes" id="UP001054252">
    <property type="component" value="Unassembled WGS sequence"/>
</dbReference>
<sequence>MQPALVKWKCREPALEAAAGSTGKNWKNVVWRAWRKDAKPFLALQPAVRESRKAGFGSLSRLYIAGSRKLSRLS</sequence>
<evidence type="ECO:0000313" key="1">
    <source>
        <dbReference type="EMBL" id="GKU96658.1"/>
    </source>
</evidence>
<evidence type="ECO:0000313" key="2">
    <source>
        <dbReference type="Proteomes" id="UP001054252"/>
    </source>
</evidence>
<organism evidence="1 2">
    <name type="scientific">Rubroshorea leprosula</name>
    <dbReference type="NCBI Taxonomy" id="152421"/>
    <lineage>
        <taxon>Eukaryota</taxon>
        <taxon>Viridiplantae</taxon>
        <taxon>Streptophyta</taxon>
        <taxon>Embryophyta</taxon>
        <taxon>Tracheophyta</taxon>
        <taxon>Spermatophyta</taxon>
        <taxon>Magnoliopsida</taxon>
        <taxon>eudicotyledons</taxon>
        <taxon>Gunneridae</taxon>
        <taxon>Pentapetalae</taxon>
        <taxon>rosids</taxon>
        <taxon>malvids</taxon>
        <taxon>Malvales</taxon>
        <taxon>Dipterocarpaceae</taxon>
        <taxon>Rubroshorea</taxon>
    </lineage>
</organism>
<reference evidence="1 2" key="1">
    <citation type="journal article" date="2021" name="Commun. Biol.">
        <title>The genome of Shorea leprosula (Dipterocarpaceae) highlights the ecological relevance of drought in aseasonal tropical rainforests.</title>
        <authorList>
            <person name="Ng K.K.S."/>
            <person name="Kobayashi M.J."/>
            <person name="Fawcett J.A."/>
            <person name="Hatakeyama M."/>
            <person name="Paape T."/>
            <person name="Ng C.H."/>
            <person name="Ang C.C."/>
            <person name="Tnah L.H."/>
            <person name="Lee C.T."/>
            <person name="Nishiyama T."/>
            <person name="Sese J."/>
            <person name="O'Brien M.J."/>
            <person name="Copetti D."/>
            <person name="Mohd Noor M.I."/>
            <person name="Ong R.C."/>
            <person name="Putra M."/>
            <person name="Sireger I.Z."/>
            <person name="Indrioko S."/>
            <person name="Kosugi Y."/>
            <person name="Izuno A."/>
            <person name="Isagi Y."/>
            <person name="Lee S.L."/>
            <person name="Shimizu K.K."/>
        </authorList>
    </citation>
    <scope>NUCLEOTIDE SEQUENCE [LARGE SCALE GENOMIC DNA]</scope>
    <source>
        <strain evidence="1">214</strain>
    </source>
</reference>
<accession>A0AAV5IFJ7</accession>
<dbReference type="EMBL" id="BPVZ01000010">
    <property type="protein sequence ID" value="GKU96658.1"/>
    <property type="molecule type" value="Genomic_DNA"/>
</dbReference>
<dbReference type="AlphaFoldDB" id="A0AAV5IFJ7"/>